<gene>
    <name evidence="2" type="ORF">GCM10017567_73680</name>
</gene>
<dbReference type="Proteomes" id="UP000649955">
    <property type="component" value="Unassembled WGS sequence"/>
</dbReference>
<reference evidence="3" key="1">
    <citation type="journal article" date="2019" name="Int. J. Syst. Evol. Microbiol.">
        <title>The Global Catalogue of Microorganisms (GCM) 10K type strain sequencing project: providing services to taxonomists for standard genome sequencing and annotation.</title>
        <authorList>
            <consortium name="The Broad Institute Genomics Platform"/>
            <consortium name="The Broad Institute Genome Sequencing Center for Infectious Disease"/>
            <person name="Wu L."/>
            <person name="Ma J."/>
        </authorList>
    </citation>
    <scope>NUCLEOTIDE SEQUENCE [LARGE SCALE GENOMIC DNA]</scope>
    <source>
        <strain evidence="3">CGMCC 4.7680</strain>
    </source>
</reference>
<dbReference type="Gene3D" id="1.25.40.10">
    <property type="entry name" value="Tetratricopeptide repeat domain"/>
    <property type="match status" value="1"/>
</dbReference>
<proteinExistence type="predicted"/>
<sequence length="182" mass="19851">MSTDAIDLAAMIRRADEARDAHARTGRWQDADDAVHRWAAIVAIEGAADYHDELGNALMDRYDSGGEASDLRRARTAYETAVNLDRHPALLNNLGNYLRQCHHDLREPDALDAAFGVLTEAAAKMPDADDDLLLYGGSRLLWPTSAGRHVPSGHATPAGTSRGPAEFLPFGENPYSPERFPC</sequence>
<dbReference type="InterPro" id="IPR011990">
    <property type="entry name" value="TPR-like_helical_dom_sf"/>
</dbReference>
<evidence type="ECO:0000313" key="3">
    <source>
        <dbReference type="Proteomes" id="UP000649955"/>
    </source>
</evidence>
<organism evidence="2 3">
    <name type="scientific">Amycolatopsis bullii</name>
    <dbReference type="NCBI Taxonomy" id="941987"/>
    <lineage>
        <taxon>Bacteria</taxon>
        <taxon>Bacillati</taxon>
        <taxon>Actinomycetota</taxon>
        <taxon>Actinomycetes</taxon>
        <taxon>Pseudonocardiales</taxon>
        <taxon>Pseudonocardiaceae</taxon>
        <taxon>Amycolatopsis</taxon>
    </lineage>
</organism>
<feature type="region of interest" description="Disordered" evidence="1">
    <location>
        <begin position="147"/>
        <end position="169"/>
    </location>
</feature>
<evidence type="ECO:0000313" key="2">
    <source>
        <dbReference type="EMBL" id="GHG41476.1"/>
    </source>
</evidence>
<evidence type="ECO:0000256" key="1">
    <source>
        <dbReference type="SAM" id="MobiDB-lite"/>
    </source>
</evidence>
<dbReference type="EMBL" id="BNAW01000051">
    <property type="protein sequence ID" value="GHG41476.1"/>
    <property type="molecule type" value="Genomic_DNA"/>
</dbReference>
<comment type="caution">
    <text evidence="2">The sequence shown here is derived from an EMBL/GenBank/DDBJ whole genome shotgun (WGS) entry which is preliminary data.</text>
</comment>
<keyword evidence="3" id="KW-1185">Reference proteome</keyword>
<accession>A0ABQ3KT42</accession>
<protein>
    <submittedName>
        <fullName evidence="2">Uncharacterized protein</fullName>
    </submittedName>
</protein>
<name>A0ABQ3KT42_9PSEU</name>